<reference evidence="1" key="1">
    <citation type="journal article" date="2022" name="bioRxiv">
        <title>Sequencing and chromosome-scale assembly of the giantPleurodeles waltlgenome.</title>
        <authorList>
            <person name="Brown T."/>
            <person name="Elewa A."/>
            <person name="Iarovenko S."/>
            <person name="Subramanian E."/>
            <person name="Araus A.J."/>
            <person name="Petzold A."/>
            <person name="Susuki M."/>
            <person name="Suzuki K.-i.T."/>
            <person name="Hayashi T."/>
            <person name="Toyoda A."/>
            <person name="Oliveira C."/>
            <person name="Osipova E."/>
            <person name="Leigh N.D."/>
            <person name="Simon A."/>
            <person name="Yun M.H."/>
        </authorList>
    </citation>
    <scope>NUCLEOTIDE SEQUENCE</scope>
    <source>
        <strain evidence="1">20211129_DDA</strain>
        <tissue evidence="1">Liver</tissue>
    </source>
</reference>
<keyword evidence="2" id="KW-1185">Reference proteome</keyword>
<dbReference type="Proteomes" id="UP001066276">
    <property type="component" value="Chromosome 12"/>
</dbReference>
<dbReference type="EMBL" id="JANPWB010000016">
    <property type="protein sequence ID" value="KAJ1084981.1"/>
    <property type="molecule type" value="Genomic_DNA"/>
</dbReference>
<accession>A0AAV7KZR7</accession>
<name>A0AAV7KZR7_PLEWA</name>
<evidence type="ECO:0000313" key="1">
    <source>
        <dbReference type="EMBL" id="KAJ1084981.1"/>
    </source>
</evidence>
<evidence type="ECO:0000313" key="2">
    <source>
        <dbReference type="Proteomes" id="UP001066276"/>
    </source>
</evidence>
<sequence length="161" mass="17805">MATARLHCHLLHHSPVGGVLATSSPRPCPCHSHCTRLSPVHHQVVAPLRARSSGAQQQHHLTLFRQAAYMHQVGALLEARILQTAESRPSRPAQDVLCLTLTSGPLWLNRWAQQAPHVTKCHHHPYGLVVTVRCQARSSDGEKEQELPQNVTTMMARLATP</sequence>
<organism evidence="1 2">
    <name type="scientific">Pleurodeles waltl</name>
    <name type="common">Iberian ribbed newt</name>
    <dbReference type="NCBI Taxonomy" id="8319"/>
    <lineage>
        <taxon>Eukaryota</taxon>
        <taxon>Metazoa</taxon>
        <taxon>Chordata</taxon>
        <taxon>Craniata</taxon>
        <taxon>Vertebrata</taxon>
        <taxon>Euteleostomi</taxon>
        <taxon>Amphibia</taxon>
        <taxon>Batrachia</taxon>
        <taxon>Caudata</taxon>
        <taxon>Salamandroidea</taxon>
        <taxon>Salamandridae</taxon>
        <taxon>Pleurodelinae</taxon>
        <taxon>Pleurodeles</taxon>
    </lineage>
</organism>
<proteinExistence type="predicted"/>
<dbReference type="AlphaFoldDB" id="A0AAV7KZR7"/>
<protein>
    <submittedName>
        <fullName evidence="1">Uncharacterized protein</fullName>
    </submittedName>
</protein>
<comment type="caution">
    <text evidence="1">The sequence shown here is derived from an EMBL/GenBank/DDBJ whole genome shotgun (WGS) entry which is preliminary data.</text>
</comment>
<gene>
    <name evidence="1" type="ORF">NDU88_005118</name>
</gene>